<gene>
    <name evidence="1" type="ORF">GCM10023144_21690</name>
</gene>
<organism evidence="1 2">
    <name type="scientific">Pigmentiphaga soli</name>
    <dbReference type="NCBI Taxonomy" id="1007095"/>
    <lineage>
        <taxon>Bacteria</taxon>
        <taxon>Pseudomonadati</taxon>
        <taxon>Pseudomonadota</taxon>
        <taxon>Betaproteobacteria</taxon>
        <taxon>Burkholderiales</taxon>
        <taxon>Alcaligenaceae</taxon>
        <taxon>Pigmentiphaga</taxon>
    </lineage>
</organism>
<name>A0ABP8GZD0_9BURK</name>
<comment type="caution">
    <text evidence="1">The sequence shown here is derived from an EMBL/GenBank/DDBJ whole genome shotgun (WGS) entry which is preliminary data.</text>
</comment>
<dbReference type="EMBL" id="BAABFO010000009">
    <property type="protein sequence ID" value="GAA4332134.1"/>
    <property type="molecule type" value="Genomic_DNA"/>
</dbReference>
<reference evidence="2" key="1">
    <citation type="journal article" date="2019" name="Int. J. Syst. Evol. Microbiol.">
        <title>The Global Catalogue of Microorganisms (GCM) 10K type strain sequencing project: providing services to taxonomists for standard genome sequencing and annotation.</title>
        <authorList>
            <consortium name="The Broad Institute Genomics Platform"/>
            <consortium name="The Broad Institute Genome Sequencing Center for Infectious Disease"/>
            <person name="Wu L."/>
            <person name="Ma J."/>
        </authorList>
    </citation>
    <scope>NUCLEOTIDE SEQUENCE [LARGE SCALE GENOMIC DNA]</scope>
    <source>
        <strain evidence="2">JCM 17666</strain>
    </source>
</reference>
<protein>
    <submittedName>
        <fullName evidence="1">Uncharacterized protein</fullName>
    </submittedName>
</protein>
<sequence length="158" mass="17209">MLCGWAASASAGALDVVPVLLGDSQVGIVVKNTSAQRAQVKKILVNGEGERGARKLCALSFDTSHASFAPGEQRTLMLPGFDLDVLAGCLPPGWNDTFDLADIAEISTRKRGCVSCDYQLGVWAWNAAVPFEVGYEAMLGYREETGLRRAYVHFWRKR</sequence>
<evidence type="ECO:0000313" key="1">
    <source>
        <dbReference type="EMBL" id="GAA4332134.1"/>
    </source>
</evidence>
<proteinExistence type="predicted"/>
<accession>A0ABP8GZD0</accession>
<evidence type="ECO:0000313" key="2">
    <source>
        <dbReference type="Proteomes" id="UP001501671"/>
    </source>
</evidence>
<keyword evidence="2" id="KW-1185">Reference proteome</keyword>
<dbReference type="Proteomes" id="UP001501671">
    <property type="component" value="Unassembled WGS sequence"/>
</dbReference>